<dbReference type="PANTHER" id="PTHR33375:SF1">
    <property type="entry name" value="CHROMOSOME-PARTITIONING PROTEIN PARB-RELATED"/>
    <property type="match status" value="1"/>
</dbReference>
<proteinExistence type="predicted"/>
<protein>
    <recommendedName>
        <fullName evidence="2">ParB-like N-terminal domain-containing protein</fullName>
    </recommendedName>
</protein>
<dbReference type="EMBL" id="LAZR01002018">
    <property type="protein sequence ID" value="KKN35708.1"/>
    <property type="molecule type" value="Genomic_DNA"/>
</dbReference>
<dbReference type="InterPro" id="IPR011111">
    <property type="entry name" value="Plasmid_RepB"/>
</dbReference>
<organism evidence="3">
    <name type="scientific">marine sediment metagenome</name>
    <dbReference type="NCBI Taxonomy" id="412755"/>
    <lineage>
        <taxon>unclassified sequences</taxon>
        <taxon>metagenomes</taxon>
        <taxon>ecological metagenomes</taxon>
    </lineage>
</organism>
<dbReference type="InterPro" id="IPR017819">
    <property type="entry name" value="Plasmid_partition_RepB"/>
</dbReference>
<dbReference type="InterPro" id="IPR037972">
    <property type="entry name" value="RepB_N"/>
</dbReference>
<dbReference type="InterPro" id="IPR003115">
    <property type="entry name" value="ParB_N"/>
</dbReference>
<dbReference type="SMART" id="SM00470">
    <property type="entry name" value="ParB"/>
    <property type="match status" value="1"/>
</dbReference>
<comment type="caution">
    <text evidence="3">The sequence shown here is derived from an EMBL/GenBank/DDBJ whole genome shotgun (WGS) entry which is preliminary data.</text>
</comment>
<dbReference type="InterPro" id="IPR050336">
    <property type="entry name" value="Chromosome_partition/occlusion"/>
</dbReference>
<dbReference type="GO" id="GO:0003677">
    <property type="term" value="F:DNA binding"/>
    <property type="evidence" value="ECO:0007669"/>
    <property type="project" value="InterPro"/>
</dbReference>
<dbReference type="PANTHER" id="PTHR33375">
    <property type="entry name" value="CHROMOSOME-PARTITIONING PROTEIN PARB-RELATED"/>
    <property type="match status" value="1"/>
</dbReference>
<evidence type="ECO:0000256" key="1">
    <source>
        <dbReference type="SAM" id="MobiDB-lite"/>
    </source>
</evidence>
<evidence type="ECO:0000259" key="2">
    <source>
        <dbReference type="SMART" id="SM00470"/>
    </source>
</evidence>
<name>A0A0F9T2L0_9ZZZZ</name>
<reference evidence="3" key="1">
    <citation type="journal article" date="2015" name="Nature">
        <title>Complex archaea that bridge the gap between prokaryotes and eukaryotes.</title>
        <authorList>
            <person name="Spang A."/>
            <person name="Saw J.H."/>
            <person name="Jorgensen S.L."/>
            <person name="Zaremba-Niedzwiedzka K."/>
            <person name="Martijn J."/>
            <person name="Lind A.E."/>
            <person name="van Eijk R."/>
            <person name="Schleper C."/>
            <person name="Guy L."/>
            <person name="Ettema T.J."/>
        </authorList>
    </citation>
    <scope>NUCLEOTIDE SEQUENCE</scope>
</reference>
<dbReference type="AlphaFoldDB" id="A0A0F9T2L0"/>
<dbReference type="Gene3D" id="3.90.1530.30">
    <property type="match status" value="1"/>
</dbReference>
<dbReference type="InterPro" id="IPR036086">
    <property type="entry name" value="ParB/Sulfiredoxin_sf"/>
</dbReference>
<evidence type="ECO:0000313" key="3">
    <source>
        <dbReference type="EMBL" id="KKN35708.1"/>
    </source>
</evidence>
<feature type="region of interest" description="Disordered" evidence="1">
    <location>
        <begin position="1"/>
        <end position="24"/>
    </location>
</feature>
<dbReference type="SUPFAM" id="SSF109709">
    <property type="entry name" value="KorB DNA-binding domain-like"/>
    <property type="match status" value="1"/>
</dbReference>
<gene>
    <name evidence="3" type="ORF">LCGC14_0780930</name>
</gene>
<dbReference type="GO" id="GO:0007059">
    <property type="term" value="P:chromosome segregation"/>
    <property type="evidence" value="ECO:0007669"/>
    <property type="project" value="TreeGrafter"/>
</dbReference>
<dbReference type="NCBIfam" id="TIGR03454">
    <property type="entry name" value="partition_RepB"/>
    <property type="match status" value="1"/>
</dbReference>
<feature type="domain" description="ParB-like N-terminal" evidence="2">
    <location>
        <begin position="51"/>
        <end position="142"/>
    </location>
</feature>
<dbReference type="SUPFAM" id="SSF110849">
    <property type="entry name" value="ParB/Sulfiredoxin"/>
    <property type="match status" value="1"/>
</dbReference>
<sequence length="325" mass="35576">MARRNLFQPPPPPDADNSAVPAGEQKVRFPNTGAMSGVKSTLKDVASNAVREISVNVIEESGPKDRLSFSDADVLKLAESIKAHGQQVPIMVRPISDKPGHYKIVYGRRRLRALRSLGIPAKALVRSLSDEEAILAQGQENSQRLDPSFIEKALFAAELYASGYEQAIILDALAVDKPMLSRMTKVARSIPKSVIEQIGSAHGIGRRRWEELADQSLNDSIDLEQVTAALELDATKSPDDRFSMICDAVSQVLKPKATSKPVPSPTLSIKLGDGTVLAEVKETARALTVKLSKAEAPEFAQWMRNNADAELTRLYEAWQSKRKPD</sequence>
<dbReference type="GO" id="GO:0005694">
    <property type="term" value="C:chromosome"/>
    <property type="evidence" value="ECO:0007669"/>
    <property type="project" value="TreeGrafter"/>
</dbReference>
<dbReference type="Pfam" id="PF07506">
    <property type="entry name" value="RepB"/>
    <property type="match status" value="1"/>
</dbReference>
<dbReference type="Pfam" id="PF02195">
    <property type="entry name" value="ParB_N"/>
    <property type="match status" value="1"/>
</dbReference>
<dbReference type="Gene3D" id="1.10.10.2830">
    <property type="match status" value="1"/>
</dbReference>
<accession>A0A0F9T2L0</accession>
<dbReference type="InterPro" id="IPR004437">
    <property type="entry name" value="ParB/RepB/Spo0J"/>
</dbReference>
<dbReference type="CDD" id="cd16405">
    <property type="entry name" value="RepB_like_N"/>
    <property type="match status" value="1"/>
</dbReference>
<dbReference type="NCBIfam" id="TIGR00180">
    <property type="entry name" value="parB_part"/>
    <property type="match status" value="1"/>
</dbReference>